<sequence length="61" mass="6704">MTVGPGDFGRAPDESDPKNKTSLSQRVRQARFLGASPDDRQQPDEDGAFGGRKADRKWGRS</sequence>
<dbReference type="AlphaFoldDB" id="H3KEA2"/>
<dbReference type="EMBL" id="AFBQ01000145">
    <property type="protein sequence ID" value="EHY31554.1"/>
    <property type="molecule type" value="Genomic_DNA"/>
</dbReference>
<accession>H3KEA2</accession>
<dbReference type="Proteomes" id="UP000004956">
    <property type="component" value="Unassembled WGS sequence"/>
</dbReference>
<dbReference type="HOGENOM" id="CLU_2921086_0_0_4"/>
<comment type="caution">
    <text evidence="2">The sequence shown here is derived from an EMBL/GenBank/DDBJ whole genome shotgun (WGS) entry which is preliminary data.</text>
</comment>
<reference evidence="2 3" key="1">
    <citation type="submission" date="2011-11" db="EMBL/GenBank/DDBJ databases">
        <authorList>
            <person name="Weinstock G."/>
            <person name="Sodergren E."/>
            <person name="Clifton S."/>
            <person name="Fulton L."/>
            <person name="Fulton B."/>
            <person name="Courtney L."/>
            <person name="Fronick C."/>
            <person name="Harrison M."/>
            <person name="Strong C."/>
            <person name="Farmer C."/>
            <person name="Delahaunty K."/>
            <person name="Markovic C."/>
            <person name="Hall O."/>
            <person name="Minx P."/>
            <person name="Tomlinson C."/>
            <person name="Mitreva M."/>
            <person name="Hou S."/>
            <person name="Chen J."/>
            <person name="Wollam A."/>
            <person name="Pepin K.H."/>
            <person name="Johnson M."/>
            <person name="Bhonagiri V."/>
            <person name="Zhang X."/>
            <person name="Suruliraj S."/>
            <person name="Warren W."/>
            <person name="Chinwalla A."/>
            <person name="Mardis E.R."/>
            <person name="Wilson R.K."/>
        </authorList>
    </citation>
    <scope>NUCLEOTIDE SEQUENCE [LARGE SCALE GENOMIC DNA]</scope>
    <source>
        <strain evidence="2 3">YIT 11816</strain>
    </source>
</reference>
<feature type="compositionally biased region" description="Basic and acidic residues" evidence="1">
    <location>
        <begin position="52"/>
        <end position="61"/>
    </location>
</feature>
<feature type="compositionally biased region" description="Basic and acidic residues" evidence="1">
    <location>
        <begin position="10"/>
        <end position="19"/>
    </location>
</feature>
<name>H3KEA2_9BURK</name>
<evidence type="ECO:0000313" key="3">
    <source>
        <dbReference type="Proteomes" id="UP000004956"/>
    </source>
</evidence>
<dbReference type="STRING" id="762967.HMPREF9440_01066"/>
<gene>
    <name evidence="2" type="ORF">HMPREF9440_01066</name>
</gene>
<evidence type="ECO:0000313" key="2">
    <source>
        <dbReference type="EMBL" id="EHY31554.1"/>
    </source>
</evidence>
<proteinExistence type="predicted"/>
<organism evidence="2 3">
    <name type="scientific">Sutterella parvirubra YIT 11816</name>
    <dbReference type="NCBI Taxonomy" id="762967"/>
    <lineage>
        <taxon>Bacteria</taxon>
        <taxon>Pseudomonadati</taxon>
        <taxon>Pseudomonadota</taxon>
        <taxon>Betaproteobacteria</taxon>
        <taxon>Burkholderiales</taxon>
        <taxon>Sutterellaceae</taxon>
        <taxon>Sutterella</taxon>
    </lineage>
</organism>
<protein>
    <submittedName>
        <fullName evidence="2">Uncharacterized protein</fullName>
    </submittedName>
</protein>
<feature type="region of interest" description="Disordered" evidence="1">
    <location>
        <begin position="1"/>
        <end position="61"/>
    </location>
</feature>
<evidence type="ECO:0000256" key="1">
    <source>
        <dbReference type="SAM" id="MobiDB-lite"/>
    </source>
</evidence>
<keyword evidence="3" id="KW-1185">Reference proteome</keyword>